<evidence type="ECO:0000313" key="2">
    <source>
        <dbReference type="EMBL" id="POO03585.1"/>
    </source>
</evidence>
<protein>
    <submittedName>
        <fullName evidence="2">Uncharacterized protein</fullName>
    </submittedName>
</protein>
<gene>
    <name evidence="2" type="ORF">TorRG33x02_007900</name>
</gene>
<dbReference type="EMBL" id="JXTC01000002">
    <property type="protein sequence ID" value="POO03585.1"/>
    <property type="molecule type" value="Genomic_DNA"/>
</dbReference>
<evidence type="ECO:0000256" key="1">
    <source>
        <dbReference type="SAM" id="MobiDB-lite"/>
    </source>
</evidence>
<accession>A0A2P5G0M5</accession>
<dbReference type="InParanoid" id="A0A2P5G0M5"/>
<feature type="region of interest" description="Disordered" evidence="1">
    <location>
        <begin position="1"/>
        <end position="36"/>
    </location>
</feature>
<dbReference type="Proteomes" id="UP000237000">
    <property type="component" value="Unassembled WGS sequence"/>
</dbReference>
<comment type="caution">
    <text evidence="2">The sequence shown here is derived from an EMBL/GenBank/DDBJ whole genome shotgun (WGS) entry which is preliminary data.</text>
</comment>
<name>A0A2P5G0M5_TREOI</name>
<dbReference type="AlphaFoldDB" id="A0A2P5G0M5"/>
<sequence length="85" mass="9582">KFGGNRSRGKKHRLEKLFGATPGASLQGRGSDSEHHPTFSSLLFSSLLVIRKRDRRWSSVEKVLESSRLQASRKRTVGLEEAVEF</sequence>
<evidence type="ECO:0000313" key="3">
    <source>
        <dbReference type="Proteomes" id="UP000237000"/>
    </source>
</evidence>
<feature type="non-terminal residue" evidence="2">
    <location>
        <position position="1"/>
    </location>
</feature>
<proteinExistence type="predicted"/>
<reference evidence="3" key="1">
    <citation type="submission" date="2016-06" db="EMBL/GenBank/DDBJ databases">
        <title>Parallel loss of symbiosis genes in relatives of nitrogen-fixing non-legume Parasponia.</title>
        <authorList>
            <person name="Van Velzen R."/>
            <person name="Holmer R."/>
            <person name="Bu F."/>
            <person name="Rutten L."/>
            <person name="Van Zeijl A."/>
            <person name="Liu W."/>
            <person name="Santuari L."/>
            <person name="Cao Q."/>
            <person name="Sharma T."/>
            <person name="Shen D."/>
            <person name="Roswanjaya Y."/>
            <person name="Wardhani T."/>
            <person name="Kalhor M.S."/>
            <person name="Jansen J."/>
            <person name="Van den Hoogen J."/>
            <person name="Gungor B."/>
            <person name="Hartog M."/>
            <person name="Hontelez J."/>
            <person name="Verver J."/>
            <person name="Yang W.-C."/>
            <person name="Schijlen E."/>
            <person name="Repin R."/>
            <person name="Schilthuizen M."/>
            <person name="Schranz E."/>
            <person name="Heidstra R."/>
            <person name="Miyata K."/>
            <person name="Fedorova E."/>
            <person name="Kohlen W."/>
            <person name="Bisseling T."/>
            <person name="Smit S."/>
            <person name="Geurts R."/>
        </authorList>
    </citation>
    <scope>NUCLEOTIDE SEQUENCE [LARGE SCALE GENOMIC DNA]</scope>
    <source>
        <strain evidence="3">cv. RG33-2</strain>
    </source>
</reference>
<organism evidence="2 3">
    <name type="scientific">Trema orientale</name>
    <name type="common">Charcoal tree</name>
    <name type="synonym">Celtis orientalis</name>
    <dbReference type="NCBI Taxonomy" id="63057"/>
    <lineage>
        <taxon>Eukaryota</taxon>
        <taxon>Viridiplantae</taxon>
        <taxon>Streptophyta</taxon>
        <taxon>Embryophyta</taxon>
        <taxon>Tracheophyta</taxon>
        <taxon>Spermatophyta</taxon>
        <taxon>Magnoliopsida</taxon>
        <taxon>eudicotyledons</taxon>
        <taxon>Gunneridae</taxon>
        <taxon>Pentapetalae</taxon>
        <taxon>rosids</taxon>
        <taxon>fabids</taxon>
        <taxon>Rosales</taxon>
        <taxon>Cannabaceae</taxon>
        <taxon>Trema</taxon>
    </lineage>
</organism>
<keyword evidence="3" id="KW-1185">Reference proteome</keyword>